<feature type="non-terminal residue" evidence="2">
    <location>
        <position position="1"/>
    </location>
</feature>
<feature type="compositionally biased region" description="Polar residues" evidence="1">
    <location>
        <begin position="100"/>
        <end position="113"/>
    </location>
</feature>
<evidence type="ECO:0000313" key="2">
    <source>
        <dbReference type="EMBL" id="KAL0197170.1"/>
    </source>
</evidence>
<name>A0ABD0RGH0_CIRMR</name>
<dbReference type="AlphaFoldDB" id="A0ABD0RGH0"/>
<organism evidence="2 3">
    <name type="scientific">Cirrhinus mrigala</name>
    <name type="common">Mrigala</name>
    <dbReference type="NCBI Taxonomy" id="683832"/>
    <lineage>
        <taxon>Eukaryota</taxon>
        <taxon>Metazoa</taxon>
        <taxon>Chordata</taxon>
        <taxon>Craniata</taxon>
        <taxon>Vertebrata</taxon>
        <taxon>Euteleostomi</taxon>
        <taxon>Actinopterygii</taxon>
        <taxon>Neopterygii</taxon>
        <taxon>Teleostei</taxon>
        <taxon>Ostariophysi</taxon>
        <taxon>Cypriniformes</taxon>
        <taxon>Cyprinidae</taxon>
        <taxon>Labeoninae</taxon>
        <taxon>Labeonini</taxon>
        <taxon>Cirrhinus</taxon>
    </lineage>
</organism>
<reference evidence="2 3" key="1">
    <citation type="submission" date="2024-05" db="EMBL/GenBank/DDBJ databases">
        <title>Genome sequencing and assembly of Indian major carp, Cirrhinus mrigala (Hamilton, 1822).</title>
        <authorList>
            <person name="Mohindra V."/>
            <person name="Chowdhury L.M."/>
            <person name="Lal K."/>
            <person name="Jena J.K."/>
        </authorList>
    </citation>
    <scope>NUCLEOTIDE SEQUENCE [LARGE SCALE GENOMIC DNA]</scope>
    <source>
        <strain evidence="2">CM1030</strain>
        <tissue evidence="2">Blood</tissue>
    </source>
</reference>
<sequence length="134" mass="14342">PQSPACAPQASKSEDKGLSFFKSALRQKETRRSADLGKTAILAKKAVERTAKSNSQCKLDVDDGEGSGNSSQQISPEPRSCKATATSTPNKRSLLPVGKSKSSNSETSLQSHPPKSFLPACNPLHGQHRRLNEI</sequence>
<protein>
    <submittedName>
        <fullName evidence="2">Uncharacterized protein</fullName>
    </submittedName>
</protein>
<accession>A0ABD0RGH0</accession>
<evidence type="ECO:0000313" key="3">
    <source>
        <dbReference type="Proteomes" id="UP001529510"/>
    </source>
</evidence>
<gene>
    <name evidence="2" type="ORF">M9458_005710</name>
</gene>
<dbReference type="Proteomes" id="UP001529510">
    <property type="component" value="Unassembled WGS sequence"/>
</dbReference>
<proteinExistence type="predicted"/>
<dbReference type="EMBL" id="JAMKFB020000003">
    <property type="protein sequence ID" value="KAL0197170.1"/>
    <property type="molecule type" value="Genomic_DNA"/>
</dbReference>
<evidence type="ECO:0000256" key="1">
    <source>
        <dbReference type="SAM" id="MobiDB-lite"/>
    </source>
</evidence>
<keyword evidence="3" id="KW-1185">Reference proteome</keyword>
<feature type="region of interest" description="Disordered" evidence="1">
    <location>
        <begin position="48"/>
        <end position="134"/>
    </location>
</feature>
<comment type="caution">
    <text evidence="2">The sequence shown here is derived from an EMBL/GenBank/DDBJ whole genome shotgun (WGS) entry which is preliminary data.</text>
</comment>